<dbReference type="EC" id="2.1.1.107" evidence="3"/>
<organism evidence="3 4">
    <name type="scientific">Limnobacter humi</name>
    <dbReference type="NCBI Taxonomy" id="1778671"/>
    <lineage>
        <taxon>Bacteria</taxon>
        <taxon>Pseudomonadati</taxon>
        <taxon>Pseudomonadota</taxon>
        <taxon>Betaproteobacteria</taxon>
        <taxon>Burkholderiales</taxon>
        <taxon>Burkholderiaceae</taxon>
        <taxon>Limnobacter</taxon>
    </lineage>
</organism>
<evidence type="ECO:0000313" key="4">
    <source>
        <dbReference type="Proteomes" id="UP001204142"/>
    </source>
</evidence>
<dbReference type="EMBL" id="JANIGO010000002">
    <property type="protein sequence ID" value="MCQ8896067.1"/>
    <property type="molecule type" value="Genomic_DNA"/>
</dbReference>
<protein>
    <submittedName>
        <fullName evidence="3">Uroporphyrinogen-III C-methyltransferase</fullName>
        <ecNumber evidence="3">2.1.1.107</ecNumber>
    </submittedName>
</protein>
<proteinExistence type="predicted"/>
<name>A0ABT1WEX2_9BURK</name>
<dbReference type="CDD" id="cd06578">
    <property type="entry name" value="HemD"/>
    <property type="match status" value="1"/>
</dbReference>
<dbReference type="InterPro" id="IPR007470">
    <property type="entry name" value="HemX"/>
</dbReference>
<dbReference type="InterPro" id="IPR003754">
    <property type="entry name" value="4pyrrol_synth_uPrphyn_synth"/>
</dbReference>
<feature type="compositionally biased region" description="Polar residues" evidence="1">
    <location>
        <begin position="516"/>
        <end position="530"/>
    </location>
</feature>
<dbReference type="PANTHER" id="PTHR38043:SF1">
    <property type="entry name" value="PROTEIN HEMX"/>
    <property type="match status" value="1"/>
</dbReference>
<sequence length="667" mass="73335">MDWTLVVCKPKLPDGYSVQKSELDEQLTLGNQASVLNLPVFELVPHTAKLTALRDWMAAPRRRFQKMVVFVSPSALEMAMTHVTEWPADLMCGVMGRQSARLAQRMGIPRDHILAPSVDGGDDTEDSAGLLALMCRHFADKALEVLVCKGPRGRVDFPQKLSELGHDVDILEIYDRLEIQQSSVRLANLLTLGGRCVLWITSSETAEALDRQMSQMPDHQLLGFKNSATVLTTHNRITRRCKELGYARVVEIPTGIQSVNLWLKTNTTAMTGSSMTNPVSSQSANATAYVAQSQPNITQPAVNPWLVKLAFLLSLASMALVLLISFAGKNQIEKTRLAFGERIQKESTTLDLVREQMTQYDDLTRDLKTRFELLEEAQKEEASQRVSLEEVYNNLLASKTEVSLSEVDQLISIAKRQLYLLGNVNGAAVALGQAIDLLEKAEKPSLMNLRTALQTDLAAIKALPSDDLLKLAIALDSVINSVETMPSLAGADATTQTNLAKLNNPERIESEPAVAQDQTSTPTAGTAESSAPQFSWAGAWSFVKTVASTAWYDIQSLIEITKVDTPDVLLLSSRQEADVRNALRLSLLNARVTMLSRQGELLKSDLNRSLTLINTYFDTKNPQVERAVSVLNDINKIQVDLVLPELKATTSAYRLAVAGQQQKGSKP</sequence>
<dbReference type="Pfam" id="PF02602">
    <property type="entry name" value="HEM4"/>
    <property type="match status" value="1"/>
</dbReference>
<keyword evidence="3" id="KW-0489">Methyltransferase</keyword>
<feature type="region of interest" description="Disordered" evidence="1">
    <location>
        <begin position="509"/>
        <end position="530"/>
    </location>
</feature>
<dbReference type="GO" id="GO:0032259">
    <property type="term" value="P:methylation"/>
    <property type="evidence" value="ECO:0007669"/>
    <property type="project" value="UniProtKB-KW"/>
</dbReference>
<evidence type="ECO:0000259" key="2">
    <source>
        <dbReference type="Pfam" id="PF02602"/>
    </source>
</evidence>
<dbReference type="Pfam" id="PF04375">
    <property type="entry name" value="HemX"/>
    <property type="match status" value="1"/>
</dbReference>
<gene>
    <name evidence="3" type="ORF">NQT62_06400</name>
</gene>
<keyword evidence="3" id="KW-0808">Transferase</keyword>
<keyword evidence="4" id="KW-1185">Reference proteome</keyword>
<dbReference type="Proteomes" id="UP001204142">
    <property type="component" value="Unassembled WGS sequence"/>
</dbReference>
<dbReference type="GO" id="GO:0004851">
    <property type="term" value="F:uroporphyrin-III C-methyltransferase activity"/>
    <property type="evidence" value="ECO:0007669"/>
    <property type="project" value="UniProtKB-EC"/>
</dbReference>
<feature type="domain" description="Tetrapyrrole biosynthesis uroporphyrinogen III synthase" evidence="2">
    <location>
        <begin position="31"/>
        <end position="250"/>
    </location>
</feature>
<comment type="caution">
    <text evidence="3">The sequence shown here is derived from an EMBL/GenBank/DDBJ whole genome shotgun (WGS) entry which is preliminary data.</text>
</comment>
<dbReference type="SUPFAM" id="SSF69618">
    <property type="entry name" value="HemD-like"/>
    <property type="match status" value="1"/>
</dbReference>
<reference evidence="3 4" key="1">
    <citation type="submission" date="2022-07" db="EMBL/GenBank/DDBJ databases">
        <authorList>
            <person name="Xamxidin M."/>
            <person name="Wu M."/>
        </authorList>
    </citation>
    <scope>NUCLEOTIDE SEQUENCE [LARGE SCALE GENOMIC DNA]</scope>
    <source>
        <strain evidence="3 4">NBRC 111650</strain>
    </source>
</reference>
<dbReference type="PANTHER" id="PTHR38043">
    <property type="entry name" value="PROTEIN HEMX"/>
    <property type="match status" value="1"/>
</dbReference>
<evidence type="ECO:0000256" key="1">
    <source>
        <dbReference type="SAM" id="MobiDB-lite"/>
    </source>
</evidence>
<accession>A0ABT1WEX2</accession>
<dbReference type="Gene3D" id="3.40.50.10090">
    <property type="match status" value="2"/>
</dbReference>
<evidence type="ECO:0000313" key="3">
    <source>
        <dbReference type="EMBL" id="MCQ8896067.1"/>
    </source>
</evidence>
<dbReference type="InterPro" id="IPR036108">
    <property type="entry name" value="4pyrrol_syn_uPrphyn_synt_sf"/>
</dbReference>